<evidence type="ECO:0000313" key="2">
    <source>
        <dbReference type="EMBL" id="CAK9074904.1"/>
    </source>
</evidence>
<feature type="compositionally biased region" description="Low complexity" evidence="1">
    <location>
        <begin position="124"/>
        <end position="144"/>
    </location>
</feature>
<accession>A0ABP0PJ04</accession>
<name>A0ABP0PJ04_9DINO</name>
<proteinExistence type="predicted"/>
<dbReference type="EMBL" id="CAXAMN010023051">
    <property type="protein sequence ID" value="CAK9074904.1"/>
    <property type="molecule type" value="Genomic_DNA"/>
</dbReference>
<protein>
    <submittedName>
        <fullName evidence="2">Uncharacterized protein</fullName>
    </submittedName>
</protein>
<dbReference type="Proteomes" id="UP001642484">
    <property type="component" value="Unassembled WGS sequence"/>
</dbReference>
<evidence type="ECO:0000256" key="1">
    <source>
        <dbReference type="SAM" id="MobiDB-lite"/>
    </source>
</evidence>
<comment type="caution">
    <text evidence="2">The sequence shown here is derived from an EMBL/GenBank/DDBJ whole genome shotgun (WGS) entry which is preliminary data.</text>
</comment>
<reference evidence="2 3" key="1">
    <citation type="submission" date="2024-02" db="EMBL/GenBank/DDBJ databases">
        <authorList>
            <person name="Chen Y."/>
            <person name="Shah S."/>
            <person name="Dougan E. K."/>
            <person name="Thang M."/>
            <person name="Chan C."/>
        </authorList>
    </citation>
    <scope>NUCLEOTIDE SEQUENCE [LARGE SCALE GENOMIC DNA]</scope>
</reference>
<sequence length="185" mass="20063">MGSAASAKDDAAVMVASPALKHHDPESTRLRGAKQDFYDQTMRIFSKNDVNSRHPGQAPDVSHFADVQVDHMLRKEIELNDRGFYRDLSRAELQQQACMENRKVRMASMSPPDSPKSRSRRGSRGSLGSAAGSAAGSSPWSPKSVGSASPWGKSGDPVMSPTVSRAASLKGRRESRSRRNSHDGV</sequence>
<gene>
    <name evidence="2" type="ORF">CCMP2556_LOCUS36877</name>
</gene>
<evidence type="ECO:0000313" key="3">
    <source>
        <dbReference type="Proteomes" id="UP001642484"/>
    </source>
</evidence>
<keyword evidence="3" id="KW-1185">Reference proteome</keyword>
<organism evidence="2 3">
    <name type="scientific">Durusdinium trenchii</name>
    <dbReference type="NCBI Taxonomy" id="1381693"/>
    <lineage>
        <taxon>Eukaryota</taxon>
        <taxon>Sar</taxon>
        <taxon>Alveolata</taxon>
        <taxon>Dinophyceae</taxon>
        <taxon>Suessiales</taxon>
        <taxon>Symbiodiniaceae</taxon>
        <taxon>Durusdinium</taxon>
    </lineage>
</organism>
<feature type="region of interest" description="Disordered" evidence="1">
    <location>
        <begin position="99"/>
        <end position="185"/>
    </location>
</feature>